<gene>
    <name evidence="3" type="ORF">KS419_18780</name>
</gene>
<accession>A0ABS6JJR1</accession>
<sequence length="264" mass="30236">MEPNVVSEEYLNLQTGIMEEQKKFRTYLKKDLSLDVEKGELNLEIPVLPQLTSPPVTIPLFREALDRISFVFKDHQPKIAEDIIQVVKGLTDEEVKKWIKGSITFNMDYFTLFSKGTPIEPSLLHFVAEQALRPFMQVLGEKCSTFINELDVMGTCPCCGEPPRLALLEEDGDKHLYCPRCETKWKQKKLQCVHCGDDRHENLFYVTIEEDATSKLEVCKTCQNYLKLVVEDINGEEKQATLLDLETIHLDFIAQQEGFGDSNS</sequence>
<dbReference type="InterPro" id="IPR006452">
    <property type="entry name" value="Formate_DH_accessory"/>
</dbReference>
<organism evidence="3 4">
    <name type="scientific">Evansella tamaricis</name>
    <dbReference type="NCBI Taxonomy" id="2069301"/>
    <lineage>
        <taxon>Bacteria</taxon>
        <taxon>Bacillati</taxon>
        <taxon>Bacillota</taxon>
        <taxon>Bacilli</taxon>
        <taxon>Bacillales</taxon>
        <taxon>Bacillaceae</taxon>
        <taxon>Evansella</taxon>
    </lineage>
</organism>
<proteinExistence type="predicted"/>
<reference evidence="3 4" key="1">
    <citation type="submission" date="2021-06" db="EMBL/GenBank/DDBJ databases">
        <title>Bacillus sp. RD4P76, an endophyte from a halophyte.</title>
        <authorList>
            <person name="Sun J.-Q."/>
        </authorList>
    </citation>
    <scope>NUCLEOTIDE SEQUENCE [LARGE SCALE GENOMIC DNA]</scope>
    <source>
        <strain evidence="3 4">CGMCC 1.15917</strain>
    </source>
</reference>
<evidence type="ECO:0000259" key="1">
    <source>
        <dbReference type="Pfam" id="PF24859"/>
    </source>
</evidence>
<comment type="caution">
    <text evidence="3">The sequence shown here is derived from an EMBL/GenBank/DDBJ whole genome shotgun (WGS) entry which is preliminary data.</text>
</comment>
<dbReference type="Pfam" id="PF24859">
    <property type="entry name" value="FdhE_central"/>
    <property type="match status" value="1"/>
</dbReference>
<feature type="domain" description="FdhE central" evidence="1">
    <location>
        <begin position="155"/>
        <end position="186"/>
    </location>
</feature>
<evidence type="ECO:0000313" key="3">
    <source>
        <dbReference type="EMBL" id="MBU9713778.1"/>
    </source>
</evidence>
<keyword evidence="4" id="KW-1185">Reference proteome</keyword>
<dbReference type="PANTHER" id="PTHR37689">
    <property type="entry name" value="PROTEIN FDHE"/>
    <property type="match status" value="1"/>
</dbReference>
<feature type="domain" description="FdhE C-terminal" evidence="2">
    <location>
        <begin position="191"/>
        <end position="260"/>
    </location>
</feature>
<dbReference type="InterPro" id="IPR056797">
    <property type="entry name" value="FdhE_central"/>
</dbReference>
<dbReference type="Proteomes" id="UP000784880">
    <property type="component" value="Unassembled WGS sequence"/>
</dbReference>
<evidence type="ECO:0000313" key="4">
    <source>
        <dbReference type="Proteomes" id="UP000784880"/>
    </source>
</evidence>
<name>A0ABS6JJR1_9BACI</name>
<protein>
    <submittedName>
        <fullName evidence="3">Formate dehydrogenase accessory protein FdhE</fullName>
    </submittedName>
</protein>
<dbReference type="PANTHER" id="PTHR37689:SF1">
    <property type="entry name" value="PROTEIN FDHE"/>
    <property type="match status" value="1"/>
</dbReference>
<evidence type="ECO:0000259" key="2">
    <source>
        <dbReference type="Pfam" id="PF24860"/>
    </source>
</evidence>
<dbReference type="CDD" id="cd16341">
    <property type="entry name" value="FdhE"/>
    <property type="match status" value="1"/>
</dbReference>
<dbReference type="EMBL" id="JAHQCS010000151">
    <property type="protein sequence ID" value="MBU9713778.1"/>
    <property type="molecule type" value="Genomic_DNA"/>
</dbReference>
<dbReference type="RefSeq" id="WP_217067925.1">
    <property type="nucleotide sequence ID" value="NZ_JAHQCS010000151.1"/>
</dbReference>
<dbReference type="InterPro" id="IPR056796">
    <property type="entry name" value="FdhE_C"/>
</dbReference>
<dbReference type="Pfam" id="PF24860">
    <property type="entry name" value="FdhE_C"/>
    <property type="match status" value="1"/>
</dbReference>